<sequence>GHSAKNCSSNSQPSQPNTSGIVTDENFQEENETMNNKTDIPNIPNEVIPRNPLNISNGNLHYKNLDNDNKRTRSEVSSGGSINNVEIALNSNKPSNKKIKKEIANPTNFLTLKKNNPNEILDDTELDDLDKKLLSVKDYLNRINGILNYTQLKNLLKSTKGVRNPTDIITQYTDNLDALDKFIKEKVYPNVRNTKCDKATKESKKALYKIKNDNSEENKINFEIKRLLKVQLKKHKKILPVTHQNILIEDKQAIYNLTIAKRTVKEAKKKSWLEFLNSISYQSPIEIVWNKIRSIENKQYSYIPVHIEDNQTIYNPSEIAKILADKFAENSSDINYTEELILHKNETESQEQKHKPRARQNPQRFKFSKNKTQVIVFSKSKNSDHDLNLRIADDTVQIVQEIKILGLIFDSRLSWKPHTENLKKQCLLRLNILKTLAARNWGANQQILINTFKAIIQAKIDYGSIVYGTAKKSILKILDPKPKP</sequence>
<name>A0A232ES13_9HYME</name>
<dbReference type="EMBL" id="NNAY01002518">
    <property type="protein sequence ID" value="OXU21150.1"/>
    <property type="molecule type" value="Genomic_DNA"/>
</dbReference>
<keyword evidence="3" id="KW-1185">Reference proteome</keyword>
<dbReference type="AlphaFoldDB" id="A0A232ES13"/>
<evidence type="ECO:0000313" key="3">
    <source>
        <dbReference type="Proteomes" id="UP000215335"/>
    </source>
</evidence>
<dbReference type="Proteomes" id="UP000215335">
    <property type="component" value="Unassembled WGS sequence"/>
</dbReference>
<dbReference type="STRING" id="543379.A0A232ES13"/>
<feature type="compositionally biased region" description="Low complexity" evidence="1">
    <location>
        <begin position="8"/>
        <end position="17"/>
    </location>
</feature>
<evidence type="ECO:0008006" key="4">
    <source>
        <dbReference type="Google" id="ProtNLM"/>
    </source>
</evidence>
<accession>A0A232ES13</accession>
<reference evidence="2 3" key="1">
    <citation type="journal article" date="2017" name="Curr. Biol.">
        <title>The Evolution of Venom by Co-option of Single-Copy Genes.</title>
        <authorList>
            <person name="Martinson E.O."/>
            <person name="Mrinalini"/>
            <person name="Kelkar Y.D."/>
            <person name="Chang C.H."/>
            <person name="Werren J.H."/>
        </authorList>
    </citation>
    <scope>NUCLEOTIDE SEQUENCE [LARGE SCALE GENOMIC DNA]</scope>
    <source>
        <strain evidence="2 3">Alberta</strain>
        <tissue evidence="2">Whole body</tissue>
    </source>
</reference>
<protein>
    <recommendedName>
        <fullName evidence="4">Reverse transcriptase domain-containing protein</fullName>
    </recommendedName>
</protein>
<proteinExistence type="predicted"/>
<evidence type="ECO:0000313" key="2">
    <source>
        <dbReference type="EMBL" id="OXU21150.1"/>
    </source>
</evidence>
<feature type="region of interest" description="Disordered" evidence="1">
    <location>
        <begin position="345"/>
        <end position="364"/>
    </location>
</feature>
<feature type="region of interest" description="Disordered" evidence="1">
    <location>
        <begin position="1"/>
        <end position="45"/>
    </location>
</feature>
<gene>
    <name evidence="2" type="ORF">TSAR_003101</name>
</gene>
<dbReference type="OrthoDB" id="7700999at2759"/>
<feature type="non-terminal residue" evidence="2">
    <location>
        <position position="1"/>
    </location>
</feature>
<organism evidence="2 3">
    <name type="scientific">Trichomalopsis sarcophagae</name>
    <dbReference type="NCBI Taxonomy" id="543379"/>
    <lineage>
        <taxon>Eukaryota</taxon>
        <taxon>Metazoa</taxon>
        <taxon>Ecdysozoa</taxon>
        <taxon>Arthropoda</taxon>
        <taxon>Hexapoda</taxon>
        <taxon>Insecta</taxon>
        <taxon>Pterygota</taxon>
        <taxon>Neoptera</taxon>
        <taxon>Endopterygota</taxon>
        <taxon>Hymenoptera</taxon>
        <taxon>Apocrita</taxon>
        <taxon>Proctotrupomorpha</taxon>
        <taxon>Chalcidoidea</taxon>
        <taxon>Pteromalidae</taxon>
        <taxon>Pteromalinae</taxon>
        <taxon>Trichomalopsis</taxon>
    </lineage>
</organism>
<comment type="caution">
    <text evidence="2">The sequence shown here is derived from an EMBL/GenBank/DDBJ whole genome shotgun (WGS) entry which is preliminary data.</text>
</comment>
<evidence type="ECO:0000256" key="1">
    <source>
        <dbReference type="SAM" id="MobiDB-lite"/>
    </source>
</evidence>